<dbReference type="Proteomes" id="UP000191039">
    <property type="component" value="Unassembled WGS sequence"/>
</dbReference>
<dbReference type="STRING" id="1801.BRW64_26125"/>
<accession>A0A1Q4H4W5</accession>
<sequence>MKLRVVLVLLIAVVSAVLVNAWVVTDTARAAQPFGGGHVLELDGPDLNVREYGPPGERAVVLLHGYSASIEWWEEVAPLLVDGRRVIAVDLVGHGGSEAPREAAPYRPEGQAEAVREALDALGVRRAVLVGHSMGGAVAAALADRYPDVVERVAVSDTPGAADLVAMPLLGKMVCWPVIGPTLDRFRTVDAITESSLQTGFDAEYPVPAFAHRSLERLTYAGVCDSKESSRPPVADTLAALGKPVLVVWGETDVLTPTAPNVTRYTAAGMSPRIIAGAGHSPMVEKPAEFVSAIADFVARR</sequence>
<dbReference type="RefSeq" id="WP_073859436.1">
    <property type="nucleotide sequence ID" value="NZ_BAAATC010000015.1"/>
</dbReference>
<dbReference type="Pfam" id="PF00561">
    <property type="entry name" value="Abhydrolase_1"/>
    <property type="match status" value="1"/>
</dbReference>
<dbReference type="Gene3D" id="3.40.50.1820">
    <property type="entry name" value="alpha/beta hydrolase"/>
    <property type="match status" value="1"/>
</dbReference>
<organism evidence="2 4">
    <name type="scientific">Mycolicibacterium diernhoferi</name>
    <dbReference type="NCBI Taxonomy" id="1801"/>
    <lineage>
        <taxon>Bacteria</taxon>
        <taxon>Bacillati</taxon>
        <taxon>Actinomycetota</taxon>
        <taxon>Actinomycetes</taxon>
        <taxon>Mycobacteriales</taxon>
        <taxon>Mycobacteriaceae</taxon>
        <taxon>Mycolicibacterium</taxon>
    </lineage>
</organism>
<evidence type="ECO:0000313" key="2">
    <source>
        <dbReference type="EMBL" id="OPE51325.1"/>
    </source>
</evidence>
<proteinExistence type="predicted"/>
<dbReference type="InterPro" id="IPR029058">
    <property type="entry name" value="AB_hydrolase_fold"/>
</dbReference>
<dbReference type="OrthoDB" id="5495375at2"/>
<dbReference type="EMBL" id="PDCR01000010">
    <property type="protein sequence ID" value="PEG54833.1"/>
    <property type="molecule type" value="Genomic_DNA"/>
</dbReference>
<dbReference type="GO" id="GO:0016020">
    <property type="term" value="C:membrane"/>
    <property type="evidence" value="ECO:0007669"/>
    <property type="project" value="TreeGrafter"/>
</dbReference>
<protein>
    <submittedName>
        <fullName evidence="2">Alpha/beta hydrolase</fullName>
    </submittedName>
</protein>
<dbReference type="Proteomes" id="UP000220340">
    <property type="component" value="Unassembled WGS sequence"/>
</dbReference>
<dbReference type="InterPro" id="IPR000073">
    <property type="entry name" value="AB_hydrolase_1"/>
</dbReference>
<dbReference type="PANTHER" id="PTHR43798">
    <property type="entry name" value="MONOACYLGLYCEROL LIPASE"/>
    <property type="match status" value="1"/>
</dbReference>
<dbReference type="PRINTS" id="PR00111">
    <property type="entry name" value="ABHYDROLASE"/>
</dbReference>
<gene>
    <name evidence="2" type="ORF">BV510_19735</name>
    <name evidence="3" type="ORF">CRI78_09950</name>
</gene>
<dbReference type="PANTHER" id="PTHR43798:SF33">
    <property type="entry name" value="HYDROLASE, PUTATIVE (AFU_ORTHOLOGUE AFUA_2G14860)-RELATED"/>
    <property type="match status" value="1"/>
</dbReference>
<keyword evidence="5" id="KW-1185">Reference proteome</keyword>
<dbReference type="InterPro" id="IPR050266">
    <property type="entry name" value="AB_hydrolase_sf"/>
</dbReference>
<evidence type="ECO:0000313" key="3">
    <source>
        <dbReference type="EMBL" id="PEG54833.1"/>
    </source>
</evidence>
<comment type="caution">
    <text evidence="2">The sequence shown here is derived from an EMBL/GenBank/DDBJ whole genome shotgun (WGS) entry which is preliminary data.</text>
</comment>
<evidence type="ECO:0000313" key="5">
    <source>
        <dbReference type="Proteomes" id="UP000220340"/>
    </source>
</evidence>
<reference evidence="2 4" key="1">
    <citation type="submission" date="2016-09" db="EMBL/GenBank/DDBJ databases">
        <title>genome sequences of unsequenced Mycobacteria.</title>
        <authorList>
            <person name="Greninger A.L."/>
            <person name="Jerome K.R."/>
            <person name="Mcnair B."/>
            <person name="Wallis C."/>
            <person name="Fang F."/>
        </authorList>
    </citation>
    <scope>NUCLEOTIDE SEQUENCE [LARGE SCALE GENOMIC DNA]</scope>
    <source>
        <strain evidence="2 4">BM1</strain>
    </source>
</reference>
<evidence type="ECO:0000313" key="4">
    <source>
        <dbReference type="Proteomes" id="UP000191039"/>
    </source>
</evidence>
<feature type="domain" description="AB hydrolase-1" evidence="1">
    <location>
        <begin position="59"/>
        <end position="159"/>
    </location>
</feature>
<dbReference type="EMBL" id="MIJD01000232">
    <property type="protein sequence ID" value="OPE51325.1"/>
    <property type="molecule type" value="Genomic_DNA"/>
</dbReference>
<evidence type="ECO:0000259" key="1">
    <source>
        <dbReference type="Pfam" id="PF00561"/>
    </source>
</evidence>
<dbReference type="SUPFAM" id="SSF53474">
    <property type="entry name" value="alpha/beta-Hydrolases"/>
    <property type="match status" value="1"/>
</dbReference>
<keyword evidence="2" id="KW-0378">Hydrolase</keyword>
<dbReference type="GO" id="GO:0016787">
    <property type="term" value="F:hydrolase activity"/>
    <property type="evidence" value="ECO:0007669"/>
    <property type="project" value="UniProtKB-KW"/>
</dbReference>
<dbReference type="AlphaFoldDB" id="A0A1Q4H4W5"/>
<name>A0A1Q4H4W5_9MYCO</name>
<reference evidence="3 5" key="2">
    <citation type="submission" date="2017-10" db="EMBL/GenBank/DDBJ databases">
        <title>The new phylogeny of genus Mycobacterium.</title>
        <authorList>
            <person name="Tortoli E."/>
            <person name="Trovato A."/>
            <person name="Cirillo D.M."/>
        </authorList>
    </citation>
    <scope>NUCLEOTIDE SEQUENCE [LARGE SCALE GENOMIC DNA]</scope>
    <source>
        <strain evidence="3 5">IP141170001</strain>
    </source>
</reference>